<gene>
    <name evidence="1" type="ORF">K814_0110255</name>
</gene>
<dbReference type="AlphaFoldDB" id="A0A0A1Z4N3"/>
<comment type="caution">
    <text evidence="1">The sequence shown here is derived from an EMBL/GenBank/DDBJ whole genome shotgun (WGS) entry which is preliminary data.</text>
</comment>
<sequence length="92" mass="10527">MFPDLISRTPDFEHQLGACVNAMGQDDAIGQILVFERMSGTLHMRHIASADLVDTDIDDYEMVVFDGGNTSGDTWKHVFFPRQREHYFVYEA</sequence>
<dbReference type="OrthoDB" id="6888555at2"/>
<reference evidence="1 2" key="1">
    <citation type="journal article" date="2013" name="Genome Announc.">
        <title>Draft Genome Sequence of Pseudomonas fluorescens LMG 5329, a White Line-Inducing Principle-Producing Bioindicator for the Mushroom Pathogen Pseudomonas tolaasii.</title>
        <authorList>
            <person name="Ghequire M.G."/>
            <person name="Rokni-Zadeh H."/>
            <person name="Zarrineh P."/>
            <person name="De Mot R."/>
        </authorList>
    </citation>
    <scope>NUCLEOTIDE SEQUENCE [LARGE SCALE GENOMIC DNA]</scope>
    <source>
        <strain evidence="1 2">LMG 5329</strain>
    </source>
</reference>
<keyword evidence="1" id="KW-0808">Transferase</keyword>
<name>A0A0A1Z4N3_PSEFL</name>
<organism evidence="1 2">
    <name type="scientific">Pseudomonas fluorescens LMG 5329</name>
    <dbReference type="NCBI Taxonomy" id="1324332"/>
    <lineage>
        <taxon>Bacteria</taxon>
        <taxon>Pseudomonadati</taxon>
        <taxon>Pseudomonadota</taxon>
        <taxon>Gammaproteobacteria</taxon>
        <taxon>Pseudomonadales</taxon>
        <taxon>Pseudomonadaceae</taxon>
        <taxon>Pseudomonas</taxon>
    </lineage>
</organism>
<proteinExistence type="predicted"/>
<evidence type="ECO:0000313" key="1">
    <source>
        <dbReference type="EMBL" id="KGE68011.1"/>
    </source>
</evidence>
<dbReference type="RefSeq" id="WP_009459701.1">
    <property type="nucleotide sequence ID" value="NZ_ASGY01000075.1"/>
</dbReference>
<dbReference type="EMBL" id="ASGY01000075">
    <property type="protein sequence ID" value="KGE68011.1"/>
    <property type="molecule type" value="Genomic_DNA"/>
</dbReference>
<dbReference type="GO" id="GO:0016301">
    <property type="term" value="F:kinase activity"/>
    <property type="evidence" value="ECO:0007669"/>
    <property type="project" value="UniProtKB-KW"/>
</dbReference>
<keyword evidence="1" id="KW-0418">Kinase</keyword>
<protein>
    <submittedName>
        <fullName evidence="1">Uridylate kinase</fullName>
    </submittedName>
</protein>
<accession>A0A0A1Z4N3</accession>
<evidence type="ECO:0000313" key="2">
    <source>
        <dbReference type="Proteomes" id="UP000030060"/>
    </source>
</evidence>
<dbReference type="Proteomes" id="UP000030060">
    <property type="component" value="Unassembled WGS sequence"/>
</dbReference>